<proteinExistence type="predicted"/>
<dbReference type="Pfam" id="PF00534">
    <property type="entry name" value="Glycos_transf_1"/>
    <property type="match status" value="1"/>
</dbReference>
<dbReference type="InterPro" id="IPR050194">
    <property type="entry name" value="Glycosyltransferase_grp1"/>
</dbReference>
<dbReference type="PANTHER" id="PTHR45947:SF3">
    <property type="entry name" value="SULFOQUINOVOSYL TRANSFERASE SQD2"/>
    <property type="match status" value="1"/>
</dbReference>
<reference evidence="3 4" key="1">
    <citation type="submission" date="2018-11" db="EMBL/GenBank/DDBJ databases">
        <title>Pseudaminobacter arsenicus sp. nov., an arsenic-resistant bacterium isolated from arsenic-rich aquifers.</title>
        <authorList>
            <person name="Mu Y."/>
        </authorList>
    </citation>
    <scope>NUCLEOTIDE SEQUENCE [LARGE SCALE GENOMIC DNA]</scope>
    <source>
        <strain evidence="3 4">CB3</strain>
    </source>
</reference>
<gene>
    <name evidence="3" type="ORF">EET67_01345</name>
</gene>
<keyword evidence="4" id="KW-1185">Reference proteome</keyword>
<evidence type="ECO:0000256" key="1">
    <source>
        <dbReference type="SAM" id="MobiDB-lite"/>
    </source>
</evidence>
<dbReference type="EMBL" id="RKST01000001">
    <property type="protein sequence ID" value="RUM99570.1"/>
    <property type="molecule type" value="Genomic_DNA"/>
</dbReference>
<feature type="region of interest" description="Disordered" evidence="1">
    <location>
        <begin position="412"/>
        <end position="437"/>
    </location>
</feature>
<evidence type="ECO:0000313" key="3">
    <source>
        <dbReference type="EMBL" id="RUM99570.1"/>
    </source>
</evidence>
<evidence type="ECO:0000313" key="4">
    <source>
        <dbReference type="Proteomes" id="UP000281647"/>
    </source>
</evidence>
<dbReference type="Proteomes" id="UP000281647">
    <property type="component" value="Unassembled WGS sequence"/>
</dbReference>
<keyword evidence="3" id="KW-0808">Transferase</keyword>
<dbReference type="SUPFAM" id="SSF53756">
    <property type="entry name" value="UDP-Glycosyltransferase/glycogen phosphorylase"/>
    <property type="match status" value="1"/>
</dbReference>
<accession>A0A432VBM7</accession>
<dbReference type="Gene3D" id="3.40.50.2000">
    <property type="entry name" value="Glycogen Phosphorylase B"/>
    <property type="match status" value="2"/>
</dbReference>
<sequence>MTARRPDRVVVINDRSAPVGGASHLSQLSARLIEERGVPVTFIAGDTPVSGQHRFEVLGAGGATLLQQSRVSAFSNGLYNRAAFRLLADFIDSRDTDATLYHVHGWSKILSPSIFRALAGVRQRVVLHAHDYFLACPNGGFAHYPDRHVCELVPMSARCLATQCDKRGYSQKLWRSARHALRQNLFDLRNKAANIVVVHEAMIRYFERAGVACNDITAIRNPFEPLLASQASPWLASDFFFIGRLEPEKGFEDAAEAARRAGVGLQVIGDGDGRELLERKYQSVVIHGWKSKAELARLVTGARAVVVSSRVPEPFSLAAVEAVGSGIPVILPAEALIASDMIGAHCGLTFRAGDIGSLAAAMSRLAASDDLVREMSANGFREAARLGNSPQRWGDSLLSLYSRILDSKGELSPANEVERARVGPNPFGQCASSSGST</sequence>
<dbReference type="OrthoDB" id="9807414at2"/>
<dbReference type="RefSeq" id="WP_128625809.1">
    <property type="nucleotide sequence ID" value="NZ_RKST01000001.1"/>
</dbReference>
<dbReference type="PANTHER" id="PTHR45947">
    <property type="entry name" value="SULFOQUINOVOSYL TRANSFERASE SQD2"/>
    <property type="match status" value="1"/>
</dbReference>
<evidence type="ECO:0000259" key="2">
    <source>
        <dbReference type="Pfam" id="PF00534"/>
    </source>
</evidence>
<organism evidence="3 4">
    <name type="scientific">Borborobacter arsenicus</name>
    <dbReference type="NCBI Taxonomy" id="1851146"/>
    <lineage>
        <taxon>Bacteria</taxon>
        <taxon>Pseudomonadati</taxon>
        <taxon>Pseudomonadota</taxon>
        <taxon>Alphaproteobacteria</taxon>
        <taxon>Hyphomicrobiales</taxon>
        <taxon>Phyllobacteriaceae</taxon>
        <taxon>Borborobacter</taxon>
    </lineage>
</organism>
<dbReference type="AlphaFoldDB" id="A0A432VBM7"/>
<dbReference type="GO" id="GO:0016757">
    <property type="term" value="F:glycosyltransferase activity"/>
    <property type="evidence" value="ECO:0007669"/>
    <property type="project" value="InterPro"/>
</dbReference>
<name>A0A432VBM7_9HYPH</name>
<dbReference type="InterPro" id="IPR001296">
    <property type="entry name" value="Glyco_trans_1"/>
</dbReference>
<comment type="caution">
    <text evidence="3">The sequence shown here is derived from an EMBL/GenBank/DDBJ whole genome shotgun (WGS) entry which is preliminary data.</text>
</comment>
<dbReference type="CDD" id="cd03801">
    <property type="entry name" value="GT4_PimA-like"/>
    <property type="match status" value="1"/>
</dbReference>
<protein>
    <submittedName>
        <fullName evidence="3">Glycosyltransferase</fullName>
    </submittedName>
</protein>
<feature type="domain" description="Glycosyl transferase family 1" evidence="2">
    <location>
        <begin position="239"/>
        <end position="379"/>
    </location>
</feature>